<sequence length="334" mass="37826">MEIKRLGRTGLKVSEICLGTMTFGNQCDEPTSHAIMDRAVEHGVTFFDTADAYPLGGTLETAGRTEEFIGRWLKGRRDQIVLATKFFGKMGSGPNDQGGSRKHIMQAVEDSLRRLQTDYIDLYQMHFPDYETPLDETLRALDDLVHSGKVRYIGCSNYPAWLLTKALWTSDKLGLARFDSVQPRYNILFRHIETELFPLVEDQGIGVISYNPLAGGVLTGRYRSGQEVEGGTRFSLENAGKIYRDRYWQEPQMRAVEELKRYCDEHNVSIAQVAIAWVLAQPAITSAIVGASKPEQLDQSLPAVNLILDQELLDVCNDIWYQIPRERNKDVAYR</sequence>
<protein>
    <submittedName>
        <fullName evidence="3">Aldo/keto reductase</fullName>
    </submittedName>
</protein>
<dbReference type="SUPFAM" id="SSF51430">
    <property type="entry name" value="NAD(P)-linked oxidoreductase"/>
    <property type="match status" value="1"/>
</dbReference>
<dbReference type="PANTHER" id="PTHR43364">
    <property type="entry name" value="NADH-SPECIFIC METHYLGLYOXAL REDUCTASE-RELATED"/>
    <property type="match status" value="1"/>
</dbReference>
<dbReference type="GO" id="GO:0016491">
    <property type="term" value="F:oxidoreductase activity"/>
    <property type="evidence" value="ECO:0007669"/>
    <property type="project" value="UniProtKB-KW"/>
</dbReference>
<comment type="caution">
    <text evidence="3">The sequence shown here is derived from an EMBL/GenBank/DDBJ whole genome shotgun (WGS) entry which is preliminary data.</text>
</comment>
<dbReference type="GO" id="GO:0005829">
    <property type="term" value="C:cytosol"/>
    <property type="evidence" value="ECO:0007669"/>
    <property type="project" value="TreeGrafter"/>
</dbReference>
<accession>A0A402BJK9</accession>
<dbReference type="InterPro" id="IPR050523">
    <property type="entry name" value="AKR_Detox_Biosynth"/>
</dbReference>
<evidence type="ECO:0000259" key="2">
    <source>
        <dbReference type="Pfam" id="PF00248"/>
    </source>
</evidence>
<proteinExistence type="predicted"/>
<dbReference type="Proteomes" id="UP000287171">
    <property type="component" value="Unassembled WGS sequence"/>
</dbReference>
<name>A0A402BJK9_9CHLR</name>
<dbReference type="Gene3D" id="3.20.20.100">
    <property type="entry name" value="NADP-dependent oxidoreductase domain"/>
    <property type="match status" value="1"/>
</dbReference>
<dbReference type="PANTHER" id="PTHR43364:SF4">
    <property type="entry name" value="NAD(P)-LINKED OXIDOREDUCTASE SUPERFAMILY PROTEIN"/>
    <property type="match status" value="1"/>
</dbReference>
<organism evidence="3 4">
    <name type="scientific">Dictyobacter alpinus</name>
    <dbReference type="NCBI Taxonomy" id="2014873"/>
    <lineage>
        <taxon>Bacteria</taxon>
        <taxon>Bacillati</taxon>
        <taxon>Chloroflexota</taxon>
        <taxon>Ktedonobacteria</taxon>
        <taxon>Ktedonobacterales</taxon>
        <taxon>Dictyobacteraceae</taxon>
        <taxon>Dictyobacter</taxon>
    </lineage>
</organism>
<reference evidence="4" key="1">
    <citation type="submission" date="2018-12" db="EMBL/GenBank/DDBJ databases">
        <title>Tengunoibacter tsumagoiensis gen. nov., sp. nov., Dictyobacter kobayashii sp. nov., D. alpinus sp. nov., and D. joshuensis sp. nov. and description of Dictyobacteraceae fam. nov. within the order Ktedonobacterales isolated from Tengu-no-mugimeshi.</title>
        <authorList>
            <person name="Wang C.M."/>
            <person name="Zheng Y."/>
            <person name="Sakai Y."/>
            <person name="Toyoda A."/>
            <person name="Minakuchi Y."/>
            <person name="Abe K."/>
            <person name="Yokota A."/>
            <person name="Yabe S."/>
        </authorList>
    </citation>
    <scope>NUCLEOTIDE SEQUENCE [LARGE SCALE GENOMIC DNA]</scope>
    <source>
        <strain evidence="4">Uno16</strain>
    </source>
</reference>
<dbReference type="CDD" id="cd19087">
    <property type="entry name" value="AKR_AKR12A1_B1_C1"/>
    <property type="match status" value="1"/>
</dbReference>
<dbReference type="RefSeq" id="WP_126631491.1">
    <property type="nucleotide sequence ID" value="NZ_BIFT01000002.1"/>
</dbReference>
<evidence type="ECO:0000313" key="4">
    <source>
        <dbReference type="Proteomes" id="UP000287171"/>
    </source>
</evidence>
<dbReference type="InterPro" id="IPR023210">
    <property type="entry name" value="NADP_OxRdtase_dom"/>
</dbReference>
<dbReference type="EMBL" id="BIFT01000002">
    <property type="protein sequence ID" value="GCE31534.1"/>
    <property type="molecule type" value="Genomic_DNA"/>
</dbReference>
<dbReference type="AlphaFoldDB" id="A0A402BJK9"/>
<keyword evidence="1" id="KW-0560">Oxidoreductase</keyword>
<keyword evidence="4" id="KW-1185">Reference proteome</keyword>
<gene>
    <name evidence="3" type="ORF">KDA_70180</name>
</gene>
<evidence type="ECO:0000313" key="3">
    <source>
        <dbReference type="EMBL" id="GCE31534.1"/>
    </source>
</evidence>
<evidence type="ECO:0000256" key="1">
    <source>
        <dbReference type="ARBA" id="ARBA00023002"/>
    </source>
</evidence>
<feature type="domain" description="NADP-dependent oxidoreductase" evidence="2">
    <location>
        <begin position="15"/>
        <end position="317"/>
    </location>
</feature>
<dbReference type="OrthoDB" id="9773828at2"/>
<dbReference type="Pfam" id="PF00248">
    <property type="entry name" value="Aldo_ket_red"/>
    <property type="match status" value="1"/>
</dbReference>
<dbReference type="InterPro" id="IPR036812">
    <property type="entry name" value="NAD(P)_OxRdtase_dom_sf"/>
</dbReference>
<dbReference type="FunFam" id="3.20.20.100:FF:000004">
    <property type="entry name" value="Oxidoreductase, aldo/keto reductase"/>
    <property type="match status" value="1"/>
</dbReference>